<gene>
    <name evidence="2" type="ORF">HPLM_LOCUS18996</name>
</gene>
<keyword evidence="3" id="KW-1185">Reference proteome</keyword>
<reference evidence="2 3" key="2">
    <citation type="submission" date="2018-11" db="EMBL/GenBank/DDBJ databases">
        <authorList>
            <consortium name="Pathogen Informatics"/>
        </authorList>
    </citation>
    <scope>NUCLEOTIDE SEQUENCE [LARGE SCALE GENOMIC DNA]</scope>
    <source>
        <strain evidence="2 3">MHpl1</strain>
    </source>
</reference>
<organism evidence="4">
    <name type="scientific">Haemonchus placei</name>
    <name type="common">Barber's pole worm</name>
    <dbReference type="NCBI Taxonomy" id="6290"/>
    <lineage>
        <taxon>Eukaryota</taxon>
        <taxon>Metazoa</taxon>
        <taxon>Ecdysozoa</taxon>
        <taxon>Nematoda</taxon>
        <taxon>Chromadorea</taxon>
        <taxon>Rhabditida</taxon>
        <taxon>Rhabditina</taxon>
        <taxon>Rhabditomorpha</taxon>
        <taxon>Strongyloidea</taxon>
        <taxon>Trichostrongylidae</taxon>
        <taxon>Haemonchus</taxon>
    </lineage>
</organism>
<dbReference type="EMBL" id="UZAF01020975">
    <property type="protein sequence ID" value="VDO74419.1"/>
    <property type="molecule type" value="Genomic_DNA"/>
</dbReference>
<name>A0A0N4X3R2_HAEPC</name>
<protein>
    <submittedName>
        <fullName evidence="2 4">Uncharacterized protein</fullName>
    </submittedName>
</protein>
<evidence type="ECO:0000256" key="1">
    <source>
        <dbReference type="SAM" id="MobiDB-lite"/>
    </source>
</evidence>
<evidence type="ECO:0000313" key="3">
    <source>
        <dbReference type="Proteomes" id="UP000268014"/>
    </source>
</evidence>
<dbReference type="AlphaFoldDB" id="A0A0N4X3R2"/>
<feature type="region of interest" description="Disordered" evidence="1">
    <location>
        <begin position="1"/>
        <end position="43"/>
    </location>
</feature>
<dbReference type="WBParaSite" id="HPLM_0001900401-mRNA-1">
    <property type="protein sequence ID" value="HPLM_0001900401-mRNA-1"/>
    <property type="gene ID" value="HPLM_0001900401"/>
</dbReference>
<dbReference type="Proteomes" id="UP000268014">
    <property type="component" value="Unassembled WGS sequence"/>
</dbReference>
<feature type="compositionally biased region" description="Polar residues" evidence="1">
    <location>
        <begin position="28"/>
        <end position="43"/>
    </location>
</feature>
<reference evidence="4" key="1">
    <citation type="submission" date="2017-02" db="UniProtKB">
        <authorList>
            <consortium name="WormBaseParasite"/>
        </authorList>
    </citation>
    <scope>IDENTIFICATION</scope>
</reference>
<evidence type="ECO:0000313" key="4">
    <source>
        <dbReference type="WBParaSite" id="HPLM_0001900401-mRNA-1"/>
    </source>
</evidence>
<proteinExistence type="predicted"/>
<evidence type="ECO:0000313" key="2">
    <source>
        <dbReference type="EMBL" id="VDO74419.1"/>
    </source>
</evidence>
<sequence>MLSADNVEEQGPCLPVEENKQVLKEPSQLLSSSTTNRYNLSKV</sequence>
<accession>A0A0N4X3R2</accession>